<dbReference type="InterPro" id="IPR003593">
    <property type="entry name" value="AAA+_ATPase"/>
</dbReference>
<accession>A0A1W2BR84</accession>
<feature type="domain" description="AAA+ ATPase" evidence="1">
    <location>
        <begin position="39"/>
        <end position="199"/>
    </location>
</feature>
<dbReference type="RefSeq" id="WP_084575776.1">
    <property type="nucleotide sequence ID" value="NZ_CP155572.1"/>
</dbReference>
<reference evidence="2 3" key="1">
    <citation type="submission" date="2017-04" db="EMBL/GenBank/DDBJ databases">
        <authorList>
            <person name="Afonso C.L."/>
            <person name="Miller P.J."/>
            <person name="Scott M.A."/>
            <person name="Spackman E."/>
            <person name="Goraichik I."/>
            <person name="Dimitrov K.M."/>
            <person name="Suarez D.L."/>
            <person name="Swayne D.E."/>
        </authorList>
    </citation>
    <scope>NUCLEOTIDE SEQUENCE [LARGE SCALE GENOMIC DNA]</scope>
    <source>
        <strain evidence="2 3">DSM 5090</strain>
    </source>
</reference>
<dbReference type="Gene3D" id="3.40.50.300">
    <property type="entry name" value="P-loop containing nucleotide triphosphate hydrolases"/>
    <property type="match status" value="1"/>
</dbReference>
<dbReference type="GO" id="GO:0016887">
    <property type="term" value="F:ATP hydrolysis activity"/>
    <property type="evidence" value="ECO:0007669"/>
    <property type="project" value="InterPro"/>
</dbReference>
<dbReference type="SUPFAM" id="SSF52540">
    <property type="entry name" value="P-loop containing nucleoside triphosphate hydrolases"/>
    <property type="match status" value="1"/>
</dbReference>
<protein>
    <submittedName>
        <fullName evidence="2">MoxR-like ATPase</fullName>
    </submittedName>
</protein>
<dbReference type="PANTHER" id="PTHR42759">
    <property type="entry name" value="MOXR FAMILY PROTEIN"/>
    <property type="match status" value="1"/>
</dbReference>
<dbReference type="STRING" id="112901.SAMN04488500_10872"/>
<dbReference type="EMBL" id="FWXI01000008">
    <property type="protein sequence ID" value="SMC75112.1"/>
    <property type="molecule type" value="Genomic_DNA"/>
</dbReference>
<dbReference type="GO" id="GO:0005524">
    <property type="term" value="F:ATP binding"/>
    <property type="evidence" value="ECO:0007669"/>
    <property type="project" value="InterPro"/>
</dbReference>
<evidence type="ECO:0000313" key="2">
    <source>
        <dbReference type="EMBL" id="SMC75112.1"/>
    </source>
</evidence>
<dbReference type="OrthoDB" id="9783370at2"/>
<dbReference type="InterPro" id="IPR027417">
    <property type="entry name" value="P-loop_NTPase"/>
</dbReference>
<dbReference type="CDD" id="cd00009">
    <property type="entry name" value="AAA"/>
    <property type="match status" value="1"/>
</dbReference>
<dbReference type="InterPro" id="IPR011704">
    <property type="entry name" value="ATPase_dyneun-rel_AAA"/>
</dbReference>
<evidence type="ECO:0000313" key="3">
    <source>
        <dbReference type="Proteomes" id="UP000192738"/>
    </source>
</evidence>
<evidence type="ECO:0000259" key="1">
    <source>
        <dbReference type="SMART" id="SM00382"/>
    </source>
</evidence>
<organism evidence="2 3">
    <name type="scientific">Sporomusa malonica</name>
    <dbReference type="NCBI Taxonomy" id="112901"/>
    <lineage>
        <taxon>Bacteria</taxon>
        <taxon>Bacillati</taxon>
        <taxon>Bacillota</taxon>
        <taxon>Negativicutes</taxon>
        <taxon>Selenomonadales</taxon>
        <taxon>Sporomusaceae</taxon>
        <taxon>Sporomusa</taxon>
    </lineage>
</organism>
<gene>
    <name evidence="2" type="ORF">SAMN04488500_10872</name>
</gene>
<dbReference type="SMART" id="SM00382">
    <property type="entry name" value="AAA"/>
    <property type="match status" value="1"/>
</dbReference>
<proteinExistence type="predicted"/>
<dbReference type="Pfam" id="PF07728">
    <property type="entry name" value="AAA_5"/>
    <property type="match status" value="1"/>
</dbReference>
<sequence>MDKQSNTVITMPELRIAFEAQGYISDKELLTTVYLALKLEKPLLIEGAPGVGKTEIAKVLSKVFDTELIRLQCYEGLDENKALYEWNYQRQLIKIQMSRDIANQCISEEDVFSPEYLLERPLLKAIRAEKRPVLLIDEIDKTDEEFEAFLFEILSDFQISIPELGTVRAKHIPIVVLTSNHDRELSEGLRRRCIYLYIDYPPIDKEINIIRTKIPEATEKLALQIATAVNHLRTKLTLNKQPSIAETLDWTRSLMAMHADHLDPTLVKQTMGLLFKNRDDLIAFQKDLGAEGLCAAIKQEDGPTAMTPACHCHGNVSSGG</sequence>
<name>A0A1W2BR84_9FIRM</name>
<dbReference type="InterPro" id="IPR050764">
    <property type="entry name" value="CbbQ/NirQ/NorQ/GpvN"/>
</dbReference>
<keyword evidence="3" id="KW-1185">Reference proteome</keyword>
<dbReference type="Proteomes" id="UP000192738">
    <property type="component" value="Unassembled WGS sequence"/>
</dbReference>
<dbReference type="PANTHER" id="PTHR42759:SF1">
    <property type="entry name" value="MAGNESIUM-CHELATASE SUBUNIT CHLD"/>
    <property type="match status" value="1"/>
</dbReference>
<dbReference type="AlphaFoldDB" id="A0A1W2BR84"/>